<feature type="transmembrane region" description="Helical" evidence="3">
    <location>
        <begin position="132"/>
        <end position="158"/>
    </location>
</feature>
<feature type="transmembrane region" description="Helical" evidence="3">
    <location>
        <begin position="106"/>
        <end position="125"/>
    </location>
</feature>
<keyword evidence="6" id="KW-1185">Reference proteome</keyword>
<sequence>MGSSKVGCDENSSNKNDVTLEFDTENTSGVPIDRGWAWMTVLGCFGIYVLVVGGIKSLGVLMVEIRDRFDDISAKQMGLVQGLTYTLMMGLGLATNLLSARFTCRAMVFLGGLLASLGFTLTAFVNRFWMIYLTYSMAIGIGFALCYIPSIVFVGSYFKKHRSLANGLAVAGSGVGSFALPNLMRVMLKEYGLPGCCMLLGALMLHVCVFGLLFRPHTAYRKIQNNDETKSRAVVTNVSVMRSEVSADDFTDGESVLLAPHDVQISEPKDVYDYNNILDFRGPQRDEKETSICRTDDQIIKEENKCQSNVQPSSEEEALLQSPTINDTQGNPNLASPGSVDDNPDIENLERISCRKANKSLFEWTLLTDPVLFLYIIFSFLVGVAYPNIFFMLPLHAGNIGEDRDRSALLLSFIGLTDLLGRLFIGWFTDLKLFERRYVMVLFAFLSGLLCLLVPFLKTFGGLAAYAVGYGFSAGSYVTLIPVVLSDTLGPEKLPSSYGMVAMAMSTTLIPAPLVCGQIRDSTGSWDYAFLFAGTFVVFGSLFPLLQPCVQKRRTTHQIEMKENKNTSL</sequence>
<feature type="transmembrane region" description="Helical" evidence="3">
    <location>
        <begin position="372"/>
        <end position="395"/>
    </location>
</feature>
<feature type="transmembrane region" description="Helical" evidence="3">
    <location>
        <begin position="36"/>
        <end position="61"/>
    </location>
</feature>
<accession>A0AAE1AGM3</accession>
<dbReference type="CDD" id="cd17352">
    <property type="entry name" value="MFS_MCT_SLC16"/>
    <property type="match status" value="1"/>
</dbReference>
<dbReference type="InterPro" id="IPR011701">
    <property type="entry name" value="MFS"/>
</dbReference>
<keyword evidence="3" id="KW-1133">Transmembrane helix</keyword>
<feature type="transmembrane region" description="Helical" evidence="3">
    <location>
        <begin position="497"/>
        <end position="516"/>
    </location>
</feature>
<evidence type="ECO:0000313" key="5">
    <source>
        <dbReference type="EMBL" id="KAK3787460.1"/>
    </source>
</evidence>
<reference evidence="5" key="1">
    <citation type="journal article" date="2023" name="G3 (Bethesda)">
        <title>A reference genome for the long-term kleptoplast-retaining sea slug Elysia crispata morphotype clarki.</title>
        <authorList>
            <person name="Eastman K.E."/>
            <person name="Pendleton A.L."/>
            <person name="Shaikh M.A."/>
            <person name="Suttiyut T."/>
            <person name="Ogas R."/>
            <person name="Tomko P."/>
            <person name="Gavelis G."/>
            <person name="Widhalm J.R."/>
            <person name="Wisecaver J.H."/>
        </authorList>
    </citation>
    <scope>NUCLEOTIDE SEQUENCE</scope>
    <source>
        <strain evidence="5">ECLA1</strain>
    </source>
</reference>
<comment type="caution">
    <text evidence="5">The sequence shown here is derived from an EMBL/GenBank/DDBJ whole genome shotgun (WGS) entry which is preliminary data.</text>
</comment>
<feature type="domain" description="Major facilitator superfamily (MFS) profile" evidence="4">
    <location>
        <begin position="371"/>
        <end position="569"/>
    </location>
</feature>
<dbReference type="EMBL" id="JAWDGP010001864">
    <property type="protein sequence ID" value="KAK3787460.1"/>
    <property type="molecule type" value="Genomic_DNA"/>
</dbReference>
<dbReference type="SUPFAM" id="SSF103473">
    <property type="entry name" value="MFS general substrate transporter"/>
    <property type="match status" value="1"/>
</dbReference>
<evidence type="ECO:0000313" key="6">
    <source>
        <dbReference type="Proteomes" id="UP001283361"/>
    </source>
</evidence>
<evidence type="ECO:0000256" key="1">
    <source>
        <dbReference type="ARBA" id="ARBA00004141"/>
    </source>
</evidence>
<feature type="transmembrane region" description="Helical" evidence="3">
    <location>
        <begin position="463"/>
        <end position="485"/>
    </location>
</feature>
<feature type="transmembrane region" description="Helical" evidence="3">
    <location>
        <begin position="82"/>
        <end position="100"/>
    </location>
</feature>
<dbReference type="GO" id="GO:0016020">
    <property type="term" value="C:membrane"/>
    <property type="evidence" value="ECO:0007669"/>
    <property type="project" value="UniProtKB-SubCell"/>
</dbReference>
<dbReference type="InterPro" id="IPR020846">
    <property type="entry name" value="MFS_dom"/>
</dbReference>
<name>A0AAE1AGM3_9GAST</name>
<feature type="transmembrane region" description="Helical" evidence="3">
    <location>
        <begin position="407"/>
        <end position="425"/>
    </location>
</feature>
<feature type="transmembrane region" description="Helical" evidence="3">
    <location>
        <begin position="437"/>
        <end position="456"/>
    </location>
</feature>
<feature type="transmembrane region" description="Helical" evidence="3">
    <location>
        <begin position="164"/>
        <end position="184"/>
    </location>
</feature>
<dbReference type="PANTHER" id="PTHR11360">
    <property type="entry name" value="MONOCARBOXYLATE TRANSPORTER"/>
    <property type="match status" value="1"/>
</dbReference>
<dbReference type="PROSITE" id="PS50850">
    <property type="entry name" value="MFS"/>
    <property type="match status" value="1"/>
</dbReference>
<evidence type="ECO:0000256" key="2">
    <source>
        <dbReference type="SAM" id="MobiDB-lite"/>
    </source>
</evidence>
<feature type="transmembrane region" description="Helical" evidence="3">
    <location>
        <begin position="191"/>
        <end position="214"/>
    </location>
</feature>
<organism evidence="5 6">
    <name type="scientific">Elysia crispata</name>
    <name type="common">lettuce slug</name>
    <dbReference type="NCBI Taxonomy" id="231223"/>
    <lineage>
        <taxon>Eukaryota</taxon>
        <taxon>Metazoa</taxon>
        <taxon>Spiralia</taxon>
        <taxon>Lophotrochozoa</taxon>
        <taxon>Mollusca</taxon>
        <taxon>Gastropoda</taxon>
        <taxon>Heterobranchia</taxon>
        <taxon>Euthyneura</taxon>
        <taxon>Panpulmonata</taxon>
        <taxon>Sacoglossa</taxon>
        <taxon>Placobranchoidea</taxon>
        <taxon>Plakobranchidae</taxon>
        <taxon>Elysia</taxon>
    </lineage>
</organism>
<gene>
    <name evidence="5" type="ORF">RRG08_025726</name>
</gene>
<dbReference type="GO" id="GO:0008028">
    <property type="term" value="F:monocarboxylic acid transmembrane transporter activity"/>
    <property type="evidence" value="ECO:0007669"/>
    <property type="project" value="TreeGrafter"/>
</dbReference>
<keyword evidence="3" id="KW-0812">Transmembrane</keyword>
<dbReference type="Proteomes" id="UP001283361">
    <property type="component" value="Unassembled WGS sequence"/>
</dbReference>
<evidence type="ECO:0000259" key="4">
    <source>
        <dbReference type="PROSITE" id="PS50850"/>
    </source>
</evidence>
<feature type="transmembrane region" description="Helical" evidence="3">
    <location>
        <begin position="528"/>
        <end position="546"/>
    </location>
</feature>
<dbReference type="InterPro" id="IPR050327">
    <property type="entry name" value="Proton-linked_MCT"/>
</dbReference>
<proteinExistence type="predicted"/>
<feature type="compositionally biased region" description="Polar residues" evidence="2">
    <location>
        <begin position="323"/>
        <end position="336"/>
    </location>
</feature>
<dbReference type="Gene3D" id="1.20.1250.20">
    <property type="entry name" value="MFS general substrate transporter like domains"/>
    <property type="match status" value="2"/>
</dbReference>
<protein>
    <recommendedName>
        <fullName evidence="4">Major facilitator superfamily (MFS) profile domain-containing protein</fullName>
    </recommendedName>
</protein>
<evidence type="ECO:0000256" key="3">
    <source>
        <dbReference type="SAM" id="Phobius"/>
    </source>
</evidence>
<keyword evidence="3" id="KW-0472">Membrane</keyword>
<feature type="region of interest" description="Disordered" evidence="2">
    <location>
        <begin position="323"/>
        <end position="342"/>
    </location>
</feature>
<comment type="subcellular location">
    <subcellularLocation>
        <location evidence="1">Membrane</location>
        <topology evidence="1">Multi-pass membrane protein</topology>
    </subcellularLocation>
</comment>
<dbReference type="PANTHER" id="PTHR11360:SF306">
    <property type="entry name" value="RE01051P"/>
    <property type="match status" value="1"/>
</dbReference>
<dbReference type="Pfam" id="PF07690">
    <property type="entry name" value="MFS_1"/>
    <property type="match status" value="1"/>
</dbReference>
<dbReference type="AlphaFoldDB" id="A0AAE1AGM3"/>
<dbReference type="InterPro" id="IPR036259">
    <property type="entry name" value="MFS_trans_sf"/>
</dbReference>